<sequence length="161" mass="16997">MNTRTPSLLFSVALLLVACQKEPPSRWDEAAAKAPTPAASAAPDIKPGSAFNAFFPPEGAEGTSRVFTAEKPGYAEAKLRKDGGDVASLSISDTAGDPQVVAKFASATDHLAGMPVVTVGKNQSAILVKNRFQVKVSSQTLDPEARKEWLKRFDLSGLANL</sequence>
<accession>A0ABT5C936</accession>
<dbReference type="Proteomes" id="UP001217485">
    <property type="component" value="Unassembled WGS sequence"/>
</dbReference>
<name>A0ABT5C936_9BACT</name>
<evidence type="ECO:0008006" key="3">
    <source>
        <dbReference type="Google" id="ProtNLM"/>
    </source>
</evidence>
<evidence type="ECO:0000313" key="2">
    <source>
        <dbReference type="Proteomes" id="UP001217485"/>
    </source>
</evidence>
<gene>
    <name evidence="1" type="ORF">POL72_30645</name>
</gene>
<organism evidence="1 2">
    <name type="scientific">Sorangium atrum</name>
    <dbReference type="NCBI Taxonomy" id="2995308"/>
    <lineage>
        <taxon>Bacteria</taxon>
        <taxon>Pseudomonadati</taxon>
        <taxon>Myxococcota</taxon>
        <taxon>Polyangia</taxon>
        <taxon>Polyangiales</taxon>
        <taxon>Polyangiaceae</taxon>
        <taxon>Sorangium</taxon>
    </lineage>
</organism>
<evidence type="ECO:0000313" key="1">
    <source>
        <dbReference type="EMBL" id="MDC0682133.1"/>
    </source>
</evidence>
<dbReference type="PROSITE" id="PS51257">
    <property type="entry name" value="PROKAR_LIPOPROTEIN"/>
    <property type="match status" value="1"/>
</dbReference>
<dbReference type="RefSeq" id="WP_272099740.1">
    <property type="nucleotide sequence ID" value="NZ_JAQNDK010000003.1"/>
</dbReference>
<comment type="caution">
    <text evidence="1">The sequence shown here is derived from an EMBL/GenBank/DDBJ whole genome shotgun (WGS) entry which is preliminary data.</text>
</comment>
<reference evidence="1 2" key="1">
    <citation type="submission" date="2023-01" db="EMBL/GenBank/DDBJ databases">
        <title>Minimal conservation of predation-associated metabolite biosynthetic gene clusters underscores biosynthetic potential of Myxococcota including descriptions for ten novel species: Archangium lansinium sp. nov., Myxococcus landrumus sp. nov., Nannocystis bai.</title>
        <authorList>
            <person name="Ahearne A."/>
            <person name="Stevens C."/>
            <person name="Dowd S."/>
        </authorList>
    </citation>
    <scope>NUCLEOTIDE SEQUENCE [LARGE SCALE GENOMIC DNA]</scope>
    <source>
        <strain evidence="1 2">WIWO2</strain>
    </source>
</reference>
<protein>
    <recommendedName>
        <fullName evidence="3">SPOR domain-containing protein</fullName>
    </recommendedName>
</protein>
<proteinExistence type="predicted"/>
<keyword evidence="2" id="KW-1185">Reference proteome</keyword>
<dbReference type="EMBL" id="JAQNDK010000003">
    <property type="protein sequence ID" value="MDC0682133.1"/>
    <property type="molecule type" value="Genomic_DNA"/>
</dbReference>